<dbReference type="GeneID" id="97424210"/>
<dbReference type="EMBL" id="JAVDWN010000010">
    <property type="protein sequence ID" value="MDR7164839.1"/>
    <property type="molecule type" value="Genomic_DNA"/>
</dbReference>
<protein>
    <submittedName>
        <fullName evidence="1">Uncharacterized protein</fullName>
    </submittedName>
</protein>
<dbReference type="RefSeq" id="WP_310114115.1">
    <property type="nucleotide sequence ID" value="NZ_JAVDTN010000017.1"/>
</dbReference>
<organism evidence="1 2">
    <name type="scientific">Pseudarthrobacter oxydans</name>
    <name type="common">Arthrobacter oxydans</name>
    <dbReference type="NCBI Taxonomy" id="1671"/>
    <lineage>
        <taxon>Bacteria</taxon>
        <taxon>Bacillati</taxon>
        <taxon>Actinomycetota</taxon>
        <taxon>Actinomycetes</taxon>
        <taxon>Micrococcales</taxon>
        <taxon>Micrococcaceae</taxon>
        <taxon>Pseudarthrobacter</taxon>
    </lineage>
</organism>
<evidence type="ECO:0000313" key="2">
    <source>
        <dbReference type="Proteomes" id="UP001262032"/>
    </source>
</evidence>
<sequence>MSAFTVEQSGRFTATKRAVDTWPAAVAAAKEFIHYATLDDVERAELLSAVERAAGEDAVQLPNGKRLEIIYND</sequence>
<evidence type="ECO:0000313" key="1">
    <source>
        <dbReference type="EMBL" id="MDR7164839.1"/>
    </source>
</evidence>
<gene>
    <name evidence="1" type="ORF">J2X12_002877</name>
</gene>
<reference evidence="1" key="1">
    <citation type="submission" date="2023-07" db="EMBL/GenBank/DDBJ databases">
        <title>Sorghum-associated microbial communities from plants grown in Nebraska, USA.</title>
        <authorList>
            <person name="Schachtman D."/>
        </authorList>
    </citation>
    <scope>NUCLEOTIDE SEQUENCE</scope>
    <source>
        <strain evidence="1">BE261</strain>
    </source>
</reference>
<name>A0AAW8NE29_PSEOX</name>
<accession>A0AAW8NE29</accession>
<dbReference type="AlphaFoldDB" id="A0AAW8NE29"/>
<proteinExistence type="predicted"/>
<comment type="caution">
    <text evidence="1">The sequence shown here is derived from an EMBL/GenBank/DDBJ whole genome shotgun (WGS) entry which is preliminary data.</text>
</comment>
<dbReference type="Proteomes" id="UP001262032">
    <property type="component" value="Unassembled WGS sequence"/>
</dbReference>